<keyword evidence="2" id="KW-1185">Reference proteome</keyword>
<dbReference type="AlphaFoldDB" id="A0A7K1GA57"/>
<protein>
    <recommendedName>
        <fullName evidence="3">Aspartyl protease</fullName>
    </recommendedName>
</protein>
<evidence type="ECO:0000313" key="2">
    <source>
        <dbReference type="Proteomes" id="UP000447545"/>
    </source>
</evidence>
<dbReference type="Gene3D" id="2.40.70.10">
    <property type="entry name" value="Acid Proteases"/>
    <property type="match status" value="2"/>
</dbReference>
<name>A0A7K1GA57_9FLAO</name>
<dbReference type="RefSeq" id="WP_155087868.1">
    <property type="nucleotide sequence ID" value="NZ_WJYA01000003.1"/>
</dbReference>
<organism evidence="1 2">
    <name type="scientific">Winogradskyella ouciana</name>
    <dbReference type="NCBI Taxonomy" id="2608631"/>
    <lineage>
        <taxon>Bacteria</taxon>
        <taxon>Pseudomonadati</taxon>
        <taxon>Bacteroidota</taxon>
        <taxon>Flavobacteriia</taxon>
        <taxon>Flavobacteriales</taxon>
        <taxon>Flavobacteriaceae</taxon>
        <taxon>Winogradskyella</taxon>
    </lineage>
</organism>
<comment type="caution">
    <text evidence="1">The sequence shown here is derived from an EMBL/GenBank/DDBJ whole genome shotgun (WGS) entry which is preliminary data.</text>
</comment>
<dbReference type="Pfam" id="PF13650">
    <property type="entry name" value="Asp_protease_2"/>
    <property type="match status" value="1"/>
</dbReference>
<accession>A0A7K1GA57</accession>
<evidence type="ECO:0000313" key="1">
    <source>
        <dbReference type="EMBL" id="MTE26033.1"/>
    </source>
</evidence>
<reference evidence="1 2" key="1">
    <citation type="submission" date="2019-11" db="EMBL/GenBank/DDBJ databases">
        <title>Winogradskyella ouciana sp. nov., isolated from the hadal seawater of the Mariana Trench.</title>
        <authorList>
            <person name="Liu R."/>
        </authorList>
    </citation>
    <scope>NUCLEOTIDE SEQUENCE [LARGE SCALE GENOMIC DNA]</scope>
    <source>
        <strain evidence="1 2">ZXX205</strain>
    </source>
</reference>
<evidence type="ECO:0008006" key="3">
    <source>
        <dbReference type="Google" id="ProtNLM"/>
    </source>
</evidence>
<gene>
    <name evidence="1" type="ORF">F1003_03720</name>
</gene>
<proteinExistence type="predicted"/>
<dbReference type="EMBL" id="WJYA01000003">
    <property type="protein sequence ID" value="MTE26033.1"/>
    <property type="molecule type" value="Genomic_DNA"/>
</dbReference>
<dbReference type="InterPro" id="IPR021109">
    <property type="entry name" value="Peptidase_aspartic_dom_sf"/>
</dbReference>
<sequence length="325" mass="36971">MYHQSIKIIISLLITVNLFATENVPPEAKPPIIFSKAEIINASTTRIPFKVIDQLIIVEVELLDQEGNFIIDTGSETLILNSVHFKPTRKHRDDGKSKSGVHNTIENVKEKHLDELSIKDLSLEQLNADVIDLSHIEKTKKIELLGIIGYSVLKDFEVFIDLHLNQITLTKTDKQGNRLSDKVYAETINDSIDFKLKQHTIVIDAYVADKKVKFGLDTAAEYNQLNKNLDSEILDYFYPSKELKLTGASGKKAKVLAGKLYRVKLNDSIYFGPMKTVLTDLKHMKSAFGVQLDGVLGFEFFAQKRTIINYKKRKLYFIKYPVIKP</sequence>
<dbReference type="Proteomes" id="UP000447545">
    <property type="component" value="Unassembled WGS sequence"/>
</dbReference>